<dbReference type="OrthoDB" id="415724at2759"/>
<dbReference type="Gene3D" id="3.30.70.270">
    <property type="match status" value="1"/>
</dbReference>
<reference evidence="2" key="1">
    <citation type="journal article" date="2019" name="Plant Biotechnol. J.">
        <title>Genome sequencing of the Australian wild diploid species Gossypium australe highlights disease resistance and delayed gland morphogenesis.</title>
        <authorList>
            <person name="Cai Y."/>
            <person name="Cai X."/>
            <person name="Wang Q."/>
            <person name="Wang P."/>
            <person name="Zhang Y."/>
            <person name="Cai C."/>
            <person name="Xu Y."/>
            <person name="Wang K."/>
            <person name="Zhou Z."/>
            <person name="Wang C."/>
            <person name="Geng S."/>
            <person name="Li B."/>
            <person name="Dong Q."/>
            <person name="Hou Y."/>
            <person name="Wang H."/>
            <person name="Ai P."/>
            <person name="Liu Z."/>
            <person name="Yi F."/>
            <person name="Sun M."/>
            <person name="An G."/>
            <person name="Cheng J."/>
            <person name="Zhang Y."/>
            <person name="Shi Q."/>
            <person name="Xie Y."/>
            <person name="Shi X."/>
            <person name="Chang Y."/>
            <person name="Huang F."/>
            <person name="Chen Y."/>
            <person name="Hong S."/>
            <person name="Mi L."/>
            <person name="Sun Q."/>
            <person name="Zhang L."/>
            <person name="Zhou B."/>
            <person name="Peng R."/>
            <person name="Zhang X."/>
            <person name="Liu F."/>
        </authorList>
    </citation>
    <scope>NUCLEOTIDE SEQUENCE [LARGE SCALE GENOMIC DNA]</scope>
    <source>
        <strain evidence="2">cv. PA1801</strain>
    </source>
</reference>
<sequence>MANNLVHSKSTHLDYARINCQRNAIPKAHHHHLYCQRKMIVGIHSLNLGYGNGPVNVLVLGYLSNSMNISYLPLITAIDENVISELLQVSKSETEHDNHLRNLLQVLHKKQLYGKLRKCEFWLPEVVFQGQVISNEGICVDPKKIEAILQ</sequence>
<dbReference type="InterPro" id="IPR043128">
    <property type="entry name" value="Rev_trsase/Diguanyl_cyclase"/>
</dbReference>
<keyword evidence="2" id="KW-1185">Reference proteome</keyword>
<dbReference type="InterPro" id="IPR043502">
    <property type="entry name" value="DNA/RNA_pol_sf"/>
</dbReference>
<evidence type="ECO:0000313" key="1">
    <source>
        <dbReference type="EMBL" id="KAA3466666.1"/>
    </source>
</evidence>
<gene>
    <name evidence="1" type="ORF">EPI10_001740</name>
</gene>
<name>A0A5B6VCE8_9ROSI</name>
<accession>A0A5B6VCE8</accession>
<dbReference type="AlphaFoldDB" id="A0A5B6VCE8"/>
<dbReference type="EMBL" id="SMMG02000007">
    <property type="protein sequence ID" value="KAA3466666.1"/>
    <property type="molecule type" value="Genomic_DNA"/>
</dbReference>
<dbReference type="Proteomes" id="UP000325315">
    <property type="component" value="Unassembled WGS sequence"/>
</dbReference>
<evidence type="ECO:0000313" key="2">
    <source>
        <dbReference type="Proteomes" id="UP000325315"/>
    </source>
</evidence>
<protein>
    <submittedName>
        <fullName evidence="1">Retrovirus-related Pol polyprotein from transposon 17.6</fullName>
    </submittedName>
</protein>
<dbReference type="PANTHER" id="PTHR37984">
    <property type="entry name" value="PROTEIN CBG26694"/>
    <property type="match status" value="1"/>
</dbReference>
<organism evidence="1 2">
    <name type="scientific">Gossypium australe</name>
    <dbReference type="NCBI Taxonomy" id="47621"/>
    <lineage>
        <taxon>Eukaryota</taxon>
        <taxon>Viridiplantae</taxon>
        <taxon>Streptophyta</taxon>
        <taxon>Embryophyta</taxon>
        <taxon>Tracheophyta</taxon>
        <taxon>Spermatophyta</taxon>
        <taxon>Magnoliopsida</taxon>
        <taxon>eudicotyledons</taxon>
        <taxon>Gunneridae</taxon>
        <taxon>Pentapetalae</taxon>
        <taxon>rosids</taxon>
        <taxon>malvids</taxon>
        <taxon>Malvales</taxon>
        <taxon>Malvaceae</taxon>
        <taxon>Malvoideae</taxon>
        <taxon>Gossypium</taxon>
    </lineage>
</organism>
<dbReference type="PANTHER" id="PTHR37984:SF5">
    <property type="entry name" value="PROTEIN NYNRIN-LIKE"/>
    <property type="match status" value="1"/>
</dbReference>
<proteinExistence type="predicted"/>
<dbReference type="InterPro" id="IPR050951">
    <property type="entry name" value="Retrovirus_Pol_polyprotein"/>
</dbReference>
<comment type="caution">
    <text evidence="1">The sequence shown here is derived from an EMBL/GenBank/DDBJ whole genome shotgun (WGS) entry which is preliminary data.</text>
</comment>
<dbReference type="SUPFAM" id="SSF56672">
    <property type="entry name" value="DNA/RNA polymerases"/>
    <property type="match status" value="1"/>
</dbReference>